<name>F9G009_FUSOF</name>
<feature type="compositionally biased region" description="Basic and acidic residues" evidence="1">
    <location>
        <begin position="239"/>
        <end position="249"/>
    </location>
</feature>
<feature type="compositionally biased region" description="Low complexity" evidence="1">
    <location>
        <begin position="473"/>
        <end position="485"/>
    </location>
</feature>
<organism evidence="2">
    <name type="scientific">Fusarium oxysporum (strain Fo5176)</name>
    <name type="common">Fusarium vascular wilt</name>
    <dbReference type="NCBI Taxonomy" id="660025"/>
    <lineage>
        <taxon>Eukaryota</taxon>
        <taxon>Fungi</taxon>
        <taxon>Dikarya</taxon>
        <taxon>Ascomycota</taxon>
        <taxon>Pezizomycotina</taxon>
        <taxon>Sordariomycetes</taxon>
        <taxon>Hypocreomycetidae</taxon>
        <taxon>Hypocreales</taxon>
        <taxon>Nectriaceae</taxon>
        <taxon>Fusarium</taxon>
        <taxon>Fusarium oxysporum species complex</taxon>
    </lineage>
</organism>
<reference evidence="2" key="1">
    <citation type="journal article" date="2012" name="Mol. Plant Microbe Interact.">
        <title>A highly conserved effector in Fusarium oxysporum is required for full virulence on Arabidopsis.</title>
        <authorList>
            <person name="Thatcher L.F."/>
            <person name="Gardiner D.M."/>
            <person name="Kazan K."/>
            <person name="Manners J."/>
        </authorList>
    </citation>
    <scope>NUCLEOTIDE SEQUENCE [LARGE SCALE GENOMIC DNA]</scope>
    <source>
        <strain evidence="2">Fo5176</strain>
    </source>
</reference>
<dbReference type="PaxDb" id="5507-FOXG_16539P0"/>
<feature type="region of interest" description="Disordered" evidence="1">
    <location>
        <begin position="238"/>
        <end position="307"/>
    </location>
</feature>
<accession>F9G009</accession>
<feature type="compositionally biased region" description="Low complexity" evidence="1">
    <location>
        <begin position="292"/>
        <end position="305"/>
    </location>
</feature>
<proteinExistence type="predicted"/>
<gene>
    <name evidence="2" type="ORF">FOXB_11991</name>
</gene>
<evidence type="ECO:0000256" key="1">
    <source>
        <dbReference type="SAM" id="MobiDB-lite"/>
    </source>
</evidence>
<comment type="caution">
    <text evidence="2">The sequence shown here is derived from an EMBL/GenBank/DDBJ whole genome shotgun (WGS) entry which is preliminary data.</text>
</comment>
<feature type="region of interest" description="Disordered" evidence="1">
    <location>
        <begin position="470"/>
        <end position="529"/>
    </location>
</feature>
<feature type="compositionally biased region" description="Low complexity" evidence="1">
    <location>
        <begin position="261"/>
        <end position="271"/>
    </location>
</feature>
<evidence type="ECO:0000313" key="2">
    <source>
        <dbReference type="EMBL" id="EGU77479.1"/>
    </source>
</evidence>
<protein>
    <submittedName>
        <fullName evidence="2">Uncharacterized protein</fullName>
    </submittedName>
</protein>
<sequence length="853" mass="94935">MCGCTLFRCKSGENNLQYTAELYCTVCSAKPREPNNAEKVVRVLNSWQWCFSSGWLIEIQVGLDLCRVWAGDHVPANGLELQATICESDALSYCFLGIRVRYLIHVILKQHKLSVTSANPVLSEASTLSTRRQSSALHSPAASPLTPFDPIPWPSADSSPLLPVPPSILRFVVVVVFQLSMHDTMAPSSLTEPDAAAESSTRDRFYSILRKPASNLALRISDLDRYRLNMWEVSWAAPKESRKEHRENKATTSKSATKARSIFSRGSNSSSEAPSLGSFYNKRKNAERGDDSVSSTSSKASAGAGNYELEADEASTFSTGSEQTTINMARVVDLSARRNVQILERSQGSRQRAVVVSSHANVLVEAYVEDNTLLDPPSPTLTSSTAPWDTETLERVIIRAWPLIQTLSDDSFVARSTEATTSPRTSSDTPYLINCGVTIVATPSIKSKHRARSPSTQSVSIFIHNVSPLTSFRSQPQRPQSSRSPTKAKTPRRMPSSTASLRVESSDNWRPPSEWACTPTEPSFQFPDEPVPEPEATIPQELNAMQLGVKQLAKEDNMVRLVRLAESQGANNPPSLCQDLEVEKMQWMLSAMFNMDGPEYSEINDDHLDDESTDPPKRILALYETPAVTSYLAAVNHSKQVYHLSAAPLSPASFPNIHPVLTPVRSPSAFPVAPSTIEAVHSLRLPLAMPSQDIPALLRNIHRCLEPGGSLQLTIIDPLPVTSTLGPLLRAWIEDHLLFNLEASFRCTNPSKLLPLWLNGASLRVDPDCIETTCFFAIPLNNSQLQYVREGHISEEGLRQELRNLVGRMLWMEVWREYIVAERWWWEDPEILQECIQHQTTWEWKLIEAVKET</sequence>
<dbReference type="EMBL" id="AFQF01002980">
    <property type="protein sequence ID" value="EGU77479.1"/>
    <property type="molecule type" value="Genomic_DNA"/>
</dbReference>
<dbReference type="InterPro" id="IPR029063">
    <property type="entry name" value="SAM-dependent_MTases_sf"/>
</dbReference>
<dbReference type="AlphaFoldDB" id="F9G009"/>
<dbReference type="SUPFAM" id="SSF53335">
    <property type="entry name" value="S-adenosyl-L-methionine-dependent methyltransferases"/>
    <property type="match status" value="1"/>
</dbReference>
<dbReference type="OrthoDB" id="3902588at2759"/>